<name>A0A6F9D8I2_9ASCI</name>
<dbReference type="GO" id="GO:0005759">
    <property type="term" value="C:mitochondrial matrix"/>
    <property type="evidence" value="ECO:0007669"/>
    <property type="project" value="TreeGrafter"/>
</dbReference>
<protein>
    <submittedName>
        <fullName evidence="3">BolA-like protein 3</fullName>
    </submittedName>
</protein>
<dbReference type="Gene3D" id="3.30.300.90">
    <property type="entry name" value="BolA-like"/>
    <property type="match status" value="1"/>
</dbReference>
<accession>A0A6F9D8I2</accession>
<dbReference type="EMBL" id="LR783371">
    <property type="protein sequence ID" value="CAB3226047.1"/>
    <property type="molecule type" value="mRNA"/>
</dbReference>
<dbReference type="InterPro" id="IPR052275">
    <property type="entry name" value="Mt_Fe-S_assembly_factor"/>
</dbReference>
<comment type="similarity">
    <text evidence="1 2">Belongs to the BolA/IbaG family.</text>
</comment>
<evidence type="ECO:0000256" key="2">
    <source>
        <dbReference type="RuleBase" id="RU003860"/>
    </source>
</evidence>
<dbReference type="SUPFAM" id="SSF82657">
    <property type="entry name" value="BolA-like"/>
    <property type="match status" value="1"/>
</dbReference>
<sequence>MLLIRRCHTLASIASTRIQASKYAEYKRHLYKVNLGIKFGKCIISATKPHIQNSLLPNSHCYSTNNDSTLSTEGEIRLTEKLKTSFPDASIQVNDISGGCGDMYEVHISSSAFINKRTIQQHKLVTASLKEEVKKMHGLRIFTSLPE</sequence>
<organism evidence="3">
    <name type="scientific">Phallusia mammillata</name>
    <dbReference type="NCBI Taxonomy" id="59560"/>
    <lineage>
        <taxon>Eukaryota</taxon>
        <taxon>Metazoa</taxon>
        <taxon>Chordata</taxon>
        <taxon>Tunicata</taxon>
        <taxon>Ascidiacea</taxon>
        <taxon>Phlebobranchia</taxon>
        <taxon>Ascidiidae</taxon>
        <taxon>Phallusia</taxon>
    </lineage>
</organism>
<dbReference type="InterPro" id="IPR036065">
    <property type="entry name" value="BolA-like_sf"/>
</dbReference>
<evidence type="ECO:0000256" key="1">
    <source>
        <dbReference type="ARBA" id="ARBA00005578"/>
    </source>
</evidence>
<dbReference type="PANTHER" id="PTHR46188">
    <property type="entry name" value="BOLA-LIKE PROTEIN 3"/>
    <property type="match status" value="1"/>
</dbReference>
<dbReference type="PANTHER" id="PTHR46188:SF1">
    <property type="entry name" value="BOLA-LIKE PROTEIN 3"/>
    <property type="match status" value="1"/>
</dbReference>
<gene>
    <name evidence="3" type="primary">Bola3</name>
</gene>
<dbReference type="Pfam" id="PF01722">
    <property type="entry name" value="BolA"/>
    <property type="match status" value="1"/>
</dbReference>
<evidence type="ECO:0000313" key="3">
    <source>
        <dbReference type="EMBL" id="CAB3226047.1"/>
    </source>
</evidence>
<dbReference type="InterPro" id="IPR002634">
    <property type="entry name" value="BolA"/>
</dbReference>
<dbReference type="AlphaFoldDB" id="A0A6F9D8I2"/>
<reference evidence="3" key="1">
    <citation type="submission" date="2020-04" db="EMBL/GenBank/DDBJ databases">
        <authorList>
            <person name="Neveu A P."/>
        </authorList>
    </citation>
    <scope>NUCLEOTIDE SEQUENCE</scope>
    <source>
        <tissue evidence="3">Whole embryo</tissue>
    </source>
</reference>
<proteinExistence type="evidence at transcript level"/>